<keyword evidence="2" id="KW-1185">Reference proteome</keyword>
<dbReference type="Proteomes" id="UP001199919">
    <property type="component" value="Unassembled WGS sequence"/>
</dbReference>
<organism evidence="1 2">
    <name type="scientific">Mucilaginibacter roseus</name>
    <dbReference type="NCBI Taxonomy" id="1528868"/>
    <lineage>
        <taxon>Bacteria</taxon>
        <taxon>Pseudomonadati</taxon>
        <taxon>Bacteroidota</taxon>
        <taxon>Sphingobacteriia</taxon>
        <taxon>Sphingobacteriales</taxon>
        <taxon>Sphingobacteriaceae</taxon>
        <taxon>Mucilaginibacter</taxon>
    </lineage>
</organism>
<accession>A0ABS8TY62</accession>
<name>A0ABS8TY62_9SPHI</name>
<protein>
    <recommendedName>
        <fullName evidence="3">Transposase zinc-ribbon domain-containing protein</fullName>
    </recommendedName>
</protein>
<dbReference type="RefSeq" id="WP_232175798.1">
    <property type="nucleotide sequence ID" value="NZ_JAJPWV010000001.1"/>
</dbReference>
<sequence length="119" mass="13598">MDTTRFRDENKGLSEFQTRVSVECPMCGRQAYATVSYETKVARLICAQCGYNKTDDITSKQFKAITFIKAAHGYFDARLWYQHPFKDDVFGLIMMNICNIWKIILAPNSGSTTIVQVSH</sequence>
<dbReference type="EMBL" id="JAJPWV010000001">
    <property type="protein sequence ID" value="MCD8739791.1"/>
    <property type="molecule type" value="Genomic_DNA"/>
</dbReference>
<evidence type="ECO:0008006" key="3">
    <source>
        <dbReference type="Google" id="ProtNLM"/>
    </source>
</evidence>
<proteinExistence type="predicted"/>
<evidence type="ECO:0000313" key="2">
    <source>
        <dbReference type="Proteomes" id="UP001199919"/>
    </source>
</evidence>
<gene>
    <name evidence="1" type="ORF">LT679_04185</name>
</gene>
<reference evidence="1 2" key="1">
    <citation type="submission" date="2021-12" db="EMBL/GenBank/DDBJ databases">
        <title>Mucilaginibacter roseus genome.</title>
        <authorList>
            <person name="Ferreira J.R."/>
            <person name="Newman J.D."/>
        </authorList>
    </citation>
    <scope>NUCLEOTIDE SEQUENCE [LARGE SCALE GENOMIC DNA]</scope>
    <source>
        <strain evidence="1 2">LMG 28454</strain>
    </source>
</reference>
<comment type="caution">
    <text evidence="1">The sequence shown here is derived from an EMBL/GenBank/DDBJ whole genome shotgun (WGS) entry which is preliminary data.</text>
</comment>
<evidence type="ECO:0000313" key="1">
    <source>
        <dbReference type="EMBL" id="MCD8739791.1"/>
    </source>
</evidence>